<dbReference type="PaxDb" id="4081-Solyc10g018630.1.1"/>
<name>A0A3Q7ID28_SOLLC</name>
<dbReference type="InParanoid" id="A0A3Q7ID28"/>
<protein>
    <submittedName>
        <fullName evidence="2">Uncharacterized protein</fullName>
    </submittedName>
</protein>
<dbReference type="Proteomes" id="UP000004994">
    <property type="component" value="Chromosome 10"/>
</dbReference>
<proteinExistence type="predicted"/>
<organism evidence="2">
    <name type="scientific">Solanum lycopersicum</name>
    <name type="common">Tomato</name>
    <name type="synonym">Lycopersicon esculentum</name>
    <dbReference type="NCBI Taxonomy" id="4081"/>
    <lineage>
        <taxon>Eukaryota</taxon>
        <taxon>Viridiplantae</taxon>
        <taxon>Streptophyta</taxon>
        <taxon>Embryophyta</taxon>
        <taxon>Tracheophyta</taxon>
        <taxon>Spermatophyta</taxon>
        <taxon>Magnoliopsida</taxon>
        <taxon>eudicotyledons</taxon>
        <taxon>Gunneridae</taxon>
        <taxon>Pentapetalae</taxon>
        <taxon>asterids</taxon>
        <taxon>lamiids</taxon>
        <taxon>Solanales</taxon>
        <taxon>Solanaceae</taxon>
        <taxon>Solanoideae</taxon>
        <taxon>Solaneae</taxon>
        <taxon>Solanum</taxon>
        <taxon>Solanum subgen. Lycopersicon</taxon>
    </lineage>
</organism>
<reference evidence="2" key="1">
    <citation type="journal article" date="2012" name="Nature">
        <title>The tomato genome sequence provides insights into fleshy fruit evolution.</title>
        <authorList>
            <consortium name="Tomato Genome Consortium"/>
        </authorList>
    </citation>
    <scope>NUCLEOTIDE SEQUENCE [LARGE SCALE GENOMIC DNA]</scope>
    <source>
        <strain evidence="2">cv. Heinz 1706</strain>
    </source>
</reference>
<keyword evidence="3" id="KW-1185">Reference proteome</keyword>
<evidence type="ECO:0000256" key="1">
    <source>
        <dbReference type="SAM" id="MobiDB-lite"/>
    </source>
</evidence>
<dbReference type="AlphaFoldDB" id="A0A3Q7ID28"/>
<sequence>MCRSIGDVRRYIFKGFENLKVDVHRETNVVIESMVGVMENKSKKRKGDSSNSKKEIAVQKRKTNEQHNIDKSETPKFLDDVWNNLMNMDELHNNQVTFVKTTITNCGYTKIHH</sequence>
<dbReference type="EnsemblPlants" id="Solyc10g018630.2.1">
    <property type="protein sequence ID" value="Solyc10g018630.2.1"/>
    <property type="gene ID" value="Solyc10g018630.2"/>
</dbReference>
<evidence type="ECO:0000313" key="2">
    <source>
        <dbReference type="EnsemblPlants" id="Solyc10g018630.2.1"/>
    </source>
</evidence>
<reference evidence="2" key="2">
    <citation type="submission" date="2019-01" db="UniProtKB">
        <authorList>
            <consortium name="EnsemblPlants"/>
        </authorList>
    </citation>
    <scope>IDENTIFICATION</scope>
    <source>
        <strain evidence="2">cv. Heinz 1706</strain>
    </source>
</reference>
<feature type="region of interest" description="Disordered" evidence="1">
    <location>
        <begin position="38"/>
        <end position="73"/>
    </location>
</feature>
<feature type="compositionally biased region" description="Basic and acidic residues" evidence="1">
    <location>
        <begin position="47"/>
        <end position="73"/>
    </location>
</feature>
<accession>A0A3Q7ID28</accession>
<dbReference type="Gramene" id="Solyc10g018630.2.1">
    <property type="protein sequence ID" value="Solyc10g018630.2.1"/>
    <property type="gene ID" value="Solyc10g018630.2"/>
</dbReference>
<evidence type="ECO:0000313" key="3">
    <source>
        <dbReference type="Proteomes" id="UP000004994"/>
    </source>
</evidence>